<organism evidence="3 4">
    <name type="scientific">Colletotrichum cuscutae</name>
    <dbReference type="NCBI Taxonomy" id="1209917"/>
    <lineage>
        <taxon>Eukaryota</taxon>
        <taxon>Fungi</taxon>
        <taxon>Dikarya</taxon>
        <taxon>Ascomycota</taxon>
        <taxon>Pezizomycotina</taxon>
        <taxon>Sordariomycetes</taxon>
        <taxon>Hypocreomycetidae</taxon>
        <taxon>Glomerellales</taxon>
        <taxon>Glomerellaceae</taxon>
        <taxon>Colletotrichum</taxon>
        <taxon>Colletotrichum acutatum species complex</taxon>
    </lineage>
</organism>
<evidence type="ECO:0000256" key="2">
    <source>
        <dbReference type="SAM" id="Phobius"/>
    </source>
</evidence>
<evidence type="ECO:0000313" key="3">
    <source>
        <dbReference type="EMBL" id="KAK1470673.1"/>
    </source>
</evidence>
<sequence length="153" mass="17147">MPPLSKSGNSIAGLSIFKTFEIRIAHISSITSRYHTKREIGDDYKTHIRPGPIAGISLIAIVFVFLILVVWGRQRARAREEATMHRYKDYVSNVVALEDQQRDIRNGGYAYGRGYFPGPQYTAADDDGSERARRLMKPLPPVPGKAGRSQQQS</sequence>
<dbReference type="Proteomes" id="UP001239213">
    <property type="component" value="Unassembled WGS sequence"/>
</dbReference>
<evidence type="ECO:0000256" key="1">
    <source>
        <dbReference type="SAM" id="MobiDB-lite"/>
    </source>
</evidence>
<accession>A0AAI9V4K3</accession>
<feature type="region of interest" description="Disordered" evidence="1">
    <location>
        <begin position="120"/>
        <end position="153"/>
    </location>
</feature>
<protein>
    <submittedName>
        <fullName evidence="3">Uncharacterized protein</fullName>
    </submittedName>
</protein>
<reference evidence="3" key="1">
    <citation type="submission" date="2016-11" db="EMBL/GenBank/DDBJ databases">
        <title>The genome sequence of Colletotrichum cuscutae.</title>
        <authorList>
            <person name="Baroncelli R."/>
        </authorList>
    </citation>
    <scope>NUCLEOTIDE SEQUENCE</scope>
    <source>
        <strain evidence="3">IMI 304802</strain>
    </source>
</reference>
<evidence type="ECO:0000313" key="4">
    <source>
        <dbReference type="Proteomes" id="UP001239213"/>
    </source>
</evidence>
<keyword evidence="4" id="KW-1185">Reference proteome</keyword>
<dbReference type="AlphaFoldDB" id="A0AAI9V4K3"/>
<name>A0AAI9V4K3_9PEZI</name>
<keyword evidence="2" id="KW-0472">Membrane</keyword>
<keyword evidence="2" id="KW-1133">Transmembrane helix</keyword>
<feature type="transmembrane region" description="Helical" evidence="2">
    <location>
        <begin position="53"/>
        <end position="71"/>
    </location>
</feature>
<gene>
    <name evidence="3" type="ORF">CCUS01_00788</name>
</gene>
<dbReference type="EMBL" id="MPDP01000223">
    <property type="protein sequence ID" value="KAK1470673.1"/>
    <property type="molecule type" value="Genomic_DNA"/>
</dbReference>
<comment type="caution">
    <text evidence="3">The sequence shown here is derived from an EMBL/GenBank/DDBJ whole genome shotgun (WGS) entry which is preliminary data.</text>
</comment>
<keyword evidence="2" id="KW-0812">Transmembrane</keyword>
<proteinExistence type="predicted"/>